<dbReference type="PROSITE" id="PS00675">
    <property type="entry name" value="SIGMA54_INTERACT_1"/>
    <property type="match status" value="1"/>
</dbReference>
<evidence type="ECO:0000256" key="1">
    <source>
        <dbReference type="ARBA" id="ARBA00022741"/>
    </source>
</evidence>
<feature type="domain" description="Sigma-54 factor interaction" evidence="5">
    <location>
        <begin position="143"/>
        <end position="372"/>
    </location>
</feature>
<dbReference type="InterPro" id="IPR002197">
    <property type="entry name" value="HTH_Fis"/>
</dbReference>
<feature type="domain" description="Response regulatory" evidence="6">
    <location>
        <begin position="3"/>
        <end position="117"/>
    </location>
</feature>
<evidence type="ECO:0000313" key="7">
    <source>
        <dbReference type="EMBL" id="KUG24474.1"/>
    </source>
</evidence>
<dbReference type="InterPro" id="IPR009057">
    <property type="entry name" value="Homeodomain-like_sf"/>
</dbReference>
<keyword evidence="1" id="KW-0547">Nucleotide-binding</keyword>
<dbReference type="SMART" id="SM00448">
    <property type="entry name" value="REC"/>
    <property type="match status" value="1"/>
</dbReference>
<dbReference type="SUPFAM" id="SSF52540">
    <property type="entry name" value="P-loop containing nucleoside triphosphate hydrolases"/>
    <property type="match status" value="1"/>
</dbReference>
<dbReference type="Gene3D" id="3.40.50.2300">
    <property type="match status" value="1"/>
</dbReference>
<dbReference type="PROSITE" id="PS50110">
    <property type="entry name" value="RESPONSE_REGULATORY"/>
    <property type="match status" value="1"/>
</dbReference>
<protein>
    <submittedName>
        <fullName evidence="7">Type iv fimbriae expression regulatory protein pilr</fullName>
    </submittedName>
</protein>
<proteinExistence type="predicted"/>
<dbReference type="Gene3D" id="1.10.10.60">
    <property type="entry name" value="Homeodomain-like"/>
    <property type="match status" value="1"/>
</dbReference>
<dbReference type="InterPro" id="IPR027417">
    <property type="entry name" value="P-loop_NTPase"/>
</dbReference>
<dbReference type="PANTHER" id="PTHR32071">
    <property type="entry name" value="TRANSCRIPTIONAL REGULATORY PROTEIN"/>
    <property type="match status" value="1"/>
</dbReference>
<evidence type="ECO:0000259" key="6">
    <source>
        <dbReference type="PROSITE" id="PS50110"/>
    </source>
</evidence>
<evidence type="ECO:0000256" key="2">
    <source>
        <dbReference type="ARBA" id="ARBA00022840"/>
    </source>
</evidence>
<dbReference type="PANTHER" id="PTHR32071:SF57">
    <property type="entry name" value="C4-DICARBOXYLATE TRANSPORT TRANSCRIPTIONAL REGULATORY PROTEIN DCTD"/>
    <property type="match status" value="1"/>
</dbReference>
<dbReference type="SMART" id="SM00382">
    <property type="entry name" value="AAA"/>
    <property type="match status" value="1"/>
</dbReference>
<dbReference type="PROSITE" id="PS00688">
    <property type="entry name" value="SIGMA54_INTERACT_3"/>
    <property type="match status" value="1"/>
</dbReference>
<dbReference type="InterPro" id="IPR011006">
    <property type="entry name" value="CheY-like_superfamily"/>
</dbReference>
<dbReference type="Pfam" id="PF00072">
    <property type="entry name" value="Response_reg"/>
    <property type="match status" value="1"/>
</dbReference>
<dbReference type="PRINTS" id="PR01590">
    <property type="entry name" value="HTHFIS"/>
</dbReference>
<accession>A0A0W8FUB7</accession>
<keyword evidence="4" id="KW-0804">Transcription</keyword>
<keyword evidence="2" id="KW-0067">ATP-binding</keyword>
<evidence type="ECO:0000259" key="5">
    <source>
        <dbReference type="PROSITE" id="PS50045"/>
    </source>
</evidence>
<dbReference type="InterPro" id="IPR001789">
    <property type="entry name" value="Sig_transdc_resp-reg_receiver"/>
</dbReference>
<dbReference type="GO" id="GO:0005524">
    <property type="term" value="F:ATP binding"/>
    <property type="evidence" value="ECO:0007669"/>
    <property type="project" value="UniProtKB-KW"/>
</dbReference>
<dbReference type="SUPFAM" id="SSF52172">
    <property type="entry name" value="CheY-like"/>
    <property type="match status" value="1"/>
</dbReference>
<gene>
    <name evidence="7" type="ORF">ASZ90_005687</name>
</gene>
<comment type="caution">
    <text evidence="7">The sequence shown here is derived from an EMBL/GenBank/DDBJ whole genome shotgun (WGS) entry which is preliminary data.</text>
</comment>
<dbReference type="InterPro" id="IPR002078">
    <property type="entry name" value="Sigma_54_int"/>
</dbReference>
<dbReference type="SUPFAM" id="SSF46689">
    <property type="entry name" value="Homeodomain-like"/>
    <property type="match status" value="1"/>
</dbReference>
<dbReference type="InterPro" id="IPR025944">
    <property type="entry name" value="Sigma_54_int_dom_CS"/>
</dbReference>
<dbReference type="Pfam" id="PF25601">
    <property type="entry name" value="AAA_lid_14"/>
    <property type="match status" value="1"/>
</dbReference>
<dbReference type="Gene3D" id="1.10.8.60">
    <property type="match status" value="1"/>
</dbReference>
<reference evidence="7" key="1">
    <citation type="journal article" date="2015" name="Proc. Natl. Acad. Sci. U.S.A.">
        <title>Networks of energetic and metabolic interactions define dynamics in microbial communities.</title>
        <authorList>
            <person name="Embree M."/>
            <person name="Liu J.K."/>
            <person name="Al-Bassam M.M."/>
            <person name="Zengler K."/>
        </authorList>
    </citation>
    <scope>NUCLEOTIDE SEQUENCE</scope>
</reference>
<dbReference type="GO" id="GO:0000160">
    <property type="term" value="P:phosphorelay signal transduction system"/>
    <property type="evidence" value="ECO:0007669"/>
    <property type="project" value="InterPro"/>
</dbReference>
<dbReference type="FunFam" id="3.40.50.300:FF:000006">
    <property type="entry name" value="DNA-binding transcriptional regulator NtrC"/>
    <property type="match status" value="1"/>
</dbReference>
<dbReference type="InterPro" id="IPR003593">
    <property type="entry name" value="AAA+_ATPase"/>
</dbReference>
<name>A0A0W8FUB7_9ZZZZ</name>
<dbReference type="InterPro" id="IPR025662">
    <property type="entry name" value="Sigma_54_int_dom_ATP-bd_1"/>
</dbReference>
<evidence type="ECO:0000256" key="4">
    <source>
        <dbReference type="ARBA" id="ARBA00023163"/>
    </source>
</evidence>
<dbReference type="Gene3D" id="3.40.50.300">
    <property type="entry name" value="P-loop containing nucleotide triphosphate hydrolases"/>
    <property type="match status" value="1"/>
</dbReference>
<dbReference type="PROSITE" id="PS50045">
    <property type="entry name" value="SIGMA54_INTERACT_4"/>
    <property type="match status" value="1"/>
</dbReference>
<dbReference type="CDD" id="cd00009">
    <property type="entry name" value="AAA"/>
    <property type="match status" value="1"/>
</dbReference>
<organism evidence="7">
    <name type="scientific">hydrocarbon metagenome</name>
    <dbReference type="NCBI Taxonomy" id="938273"/>
    <lineage>
        <taxon>unclassified sequences</taxon>
        <taxon>metagenomes</taxon>
        <taxon>ecological metagenomes</taxon>
    </lineage>
</organism>
<keyword evidence="3" id="KW-0805">Transcription regulation</keyword>
<dbReference type="GO" id="GO:0043565">
    <property type="term" value="F:sequence-specific DNA binding"/>
    <property type="evidence" value="ECO:0007669"/>
    <property type="project" value="InterPro"/>
</dbReference>
<dbReference type="AlphaFoldDB" id="A0A0W8FUB7"/>
<dbReference type="GO" id="GO:0006355">
    <property type="term" value="P:regulation of DNA-templated transcription"/>
    <property type="evidence" value="ECO:0007669"/>
    <property type="project" value="InterPro"/>
</dbReference>
<sequence>MAKILIVDDDQGMREFMEIMLVQEGYDVTSIGEPVKAIDLCRKTAFDLIITDLKMPKISGIDFLKAIKDQRPDTIVILITAYASGETAIKAMKEGAYDYVEKGGTIEELKKVVRSALQKKGLIENNVEKEKISADANNLFYGMIGTNREMVKIFATIKKVSDTLANILILGESGTGKELVARAIHENSSRCKKPFVAINSGGIPENLLESELFGYMKGSFTGAYADKPGFFEMARGGTVFLDEIGELSPALQVKLLRVVQERTFRRIGGSEDIKVDVRIISATNQNLKDKVRKGEFREDLYYRLNVIPIHLTPLRDRKEDIPLLINYFIRKYAQMFGKEIRDISSYAMELLTNYAFPGNIRELENIIERSVAMESSNIILPESLTLNPELSAGAPKFDIEITNKGIDLNAELAKIEKIIIEKALQKTNGSKVKAAELLNVSFDSLRYRIEKLGVE</sequence>
<dbReference type="InterPro" id="IPR058031">
    <property type="entry name" value="AAA_lid_NorR"/>
</dbReference>
<evidence type="ECO:0000256" key="3">
    <source>
        <dbReference type="ARBA" id="ARBA00023015"/>
    </source>
</evidence>
<dbReference type="Pfam" id="PF02954">
    <property type="entry name" value="HTH_8"/>
    <property type="match status" value="1"/>
</dbReference>
<dbReference type="EMBL" id="LNQE01000845">
    <property type="protein sequence ID" value="KUG24474.1"/>
    <property type="molecule type" value="Genomic_DNA"/>
</dbReference>
<dbReference type="Pfam" id="PF00158">
    <property type="entry name" value="Sigma54_activat"/>
    <property type="match status" value="1"/>
</dbReference>